<accession>U4KLK2</accession>
<dbReference type="AlphaFoldDB" id="U4KLK2"/>
<keyword evidence="2" id="KW-1185">Reference proteome</keyword>
<proteinExistence type="predicted"/>
<dbReference type="EMBL" id="FO681347">
    <property type="protein sequence ID" value="CCV64742.1"/>
    <property type="molecule type" value="Genomic_DNA"/>
</dbReference>
<dbReference type="Proteomes" id="UP000032740">
    <property type="component" value="Chromosome"/>
</dbReference>
<sequence>MKTYELQILDFKKVRMLGKKVLVKMGSNAKKHWQEYLNDGSNQLLQENENRVSPKGDCIGFMGGYNPQTKTFIEMPGVFVKPDTIVPDGFDYIDIPDCNMAVLWITAENPNLEKGAHNLLLKHLKETNYEADYSLGFSAEYYTSVGYVNLDKNNPIYKFGYFLPCKEKLV</sequence>
<evidence type="ECO:0000313" key="1">
    <source>
        <dbReference type="EMBL" id="CCV64742.1"/>
    </source>
</evidence>
<dbReference type="STRING" id="1318466.BN85411650"/>
<gene>
    <name evidence="1" type="ORF">BN85411650</name>
</gene>
<dbReference type="HOGENOM" id="CLU_1567282_0_0_14"/>
<evidence type="ECO:0000313" key="2">
    <source>
        <dbReference type="Proteomes" id="UP000032740"/>
    </source>
</evidence>
<dbReference type="SUPFAM" id="SSF55136">
    <property type="entry name" value="Probable bacterial effector-binding domain"/>
    <property type="match status" value="1"/>
</dbReference>
<dbReference type="OrthoDB" id="2581987at2"/>
<organism evidence="1 2">
    <name type="scientific">Alteracholeplasma palmae (strain ATCC 49389 / J233)</name>
    <name type="common">Acholeplasma palmae</name>
    <dbReference type="NCBI Taxonomy" id="1318466"/>
    <lineage>
        <taxon>Bacteria</taxon>
        <taxon>Bacillati</taxon>
        <taxon>Mycoplasmatota</taxon>
        <taxon>Mollicutes</taxon>
        <taxon>Acholeplasmatales</taxon>
        <taxon>Acholeplasmataceae</taxon>
        <taxon>Acholeplasma</taxon>
    </lineage>
</organism>
<name>U4KLK2_ALTPJ</name>
<dbReference type="Gene3D" id="3.20.80.10">
    <property type="entry name" value="Regulatory factor, effector binding domain"/>
    <property type="match status" value="1"/>
</dbReference>
<reference evidence="1 2" key="1">
    <citation type="journal article" date="2013" name="J. Mol. Microbiol. Biotechnol.">
        <title>Analysis of the Complete Genomes of Acholeplasma brassicae , A. palmae and A. laidlawii and Their Comparison to the Obligate Parasites from ' Candidatus Phytoplasma'.</title>
        <authorList>
            <person name="Kube M."/>
            <person name="Siewert C."/>
            <person name="Migdoll A.M."/>
            <person name="Duduk B."/>
            <person name="Holz S."/>
            <person name="Rabus R."/>
            <person name="Seemuller E."/>
            <person name="Mitrovic J."/>
            <person name="Muller I."/>
            <person name="Buttner C."/>
            <person name="Reinhardt R."/>
        </authorList>
    </citation>
    <scope>NUCLEOTIDE SEQUENCE [LARGE SCALE GENOMIC DNA]</scope>
    <source>
        <strain evidence="1 2">J233</strain>
    </source>
</reference>
<dbReference type="KEGG" id="apal:BN85411650"/>
<dbReference type="InterPro" id="IPR011256">
    <property type="entry name" value="Reg_factor_effector_dom_sf"/>
</dbReference>
<protein>
    <submittedName>
        <fullName evidence="1">Transcription activator effector binding</fullName>
    </submittedName>
</protein>
<dbReference type="RefSeq" id="WP_030003626.1">
    <property type="nucleotide sequence ID" value="NC_022538.1"/>
</dbReference>